<feature type="region of interest" description="Disordered" evidence="2">
    <location>
        <begin position="178"/>
        <end position="270"/>
    </location>
</feature>
<evidence type="ECO:0000259" key="4">
    <source>
        <dbReference type="Pfam" id="PF12999"/>
    </source>
</evidence>
<evidence type="ECO:0000256" key="1">
    <source>
        <dbReference type="ARBA" id="ARBA00023157"/>
    </source>
</evidence>
<feature type="compositionally biased region" description="Low complexity" evidence="2">
    <location>
        <begin position="224"/>
        <end position="245"/>
    </location>
</feature>
<dbReference type="GO" id="GO:0006491">
    <property type="term" value="P:N-glycan processing"/>
    <property type="evidence" value="ECO:0007669"/>
    <property type="project" value="TreeGrafter"/>
</dbReference>
<gene>
    <name evidence="5" type="ORF">MNEG_10900</name>
</gene>
<dbReference type="Proteomes" id="UP000054498">
    <property type="component" value="Unassembled WGS sequence"/>
</dbReference>
<feature type="compositionally biased region" description="Basic and acidic residues" evidence="2">
    <location>
        <begin position="188"/>
        <end position="223"/>
    </location>
</feature>
<feature type="domain" description="Glucosidase II beta subunit N-terminal" evidence="4">
    <location>
        <begin position="22"/>
        <end position="172"/>
    </location>
</feature>
<dbReference type="InterPro" id="IPR039794">
    <property type="entry name" value="Gtb1-like"/>
</dbReference>
<dbReference type="Pfam" id="PF12999">
    <property type="entry name" value="PRKCSH-like"/>
    <property type="match status" value="1"/>
</dbReference>
<dbReference type="AlphaFoldDB" id="A0A0D2MR37"/>
<dbReference type="InterPro" id="IPR028146">
    <property type="entry name" value="PRKCSH_N"/>
</dbReference>
<dbReference type="PROSITE" id="PS50068">
    <property type="entry name" value="LDLRA_2"/>
    <property type="match status" value="1"/>
</dbReference>
<evidence type="ECO:0000256" key="3">
    <source>
        <dbReference type="SAM" id="SignalP"/>
    </source>
</evidence>
<dbReference type="InterPro" id="IPR002172">
    <property type="entry name" value="LDrepeatLR_classA_rpt"/>
</dbReference>
<sequence>MRAVVALLLLLFSCRLGWGAIVRGVQPELAAKYEPNADKKWSCLDGSKTIDFDRVNDLYCDCPDGSDEPGTPACSNGLFYCRNRGHEAKVLSTAFVDDGVCDCCDGTDELEGCKNTCIERNAAVREGLKQKVEDYKRALAKRAEYAAGAAEERAQMQSRLGAVDGDIATAEQEVERLAGEKANLQDSAESRKAARVEARREEAAKRKAEAAARKAEQDAKAAEIEAAAAAAGAGADAADAGATEPGPEEGGEGAADAVAEGQQGSHPHQW</sequence>
<dbReference type="GO" id="GO:0017177">
    <property type="term" value="C:glucosidase II complex"/>
    <property type="evidence" value="ECO:0007669"/>
    <property type="project" value="TreeGrafter"/>
</dbReference>
<dbReference type="KEGG" id="mng:MNEG_10900"/>
<evidence type="ECO:0000313" key="6">
    <source>
        <dbReference type="Proteomes" id="UP000054498"/>
    </source>
</evidence>
<dbReference type="EMBL" id="KK102726">
    <property type="protein sequence ID" value="KIY97060.1"/>
    <property type="molecule type" value="Genomic_DNA"/>
</dbReference>
<evidence type="ECO:0000313" key="5">
    <source>
        <dbReference type="EMBL" id="KIY97060.1"/>
    </source>
</evidence>
<dbReference type="OrthoDB" id="28322at2759"/>
<accession>A0A0D2MR37</accession>
<name>A0A0D2MR37_9CHLO</name>
<dbReference type="STRING" id="145388.A0A0D2MR37"/>
<keyword evidence="1" id="KW-1015">Disulfide bond</keyword>
<feature type="chain" id="PRO_5002247169" evidence="3">
    <location>
        <begin position="20"/>
        <end position="270"/>
    </location>
</feature>
<proteinExistence type="predicted"/>
<dbReference type="PANTHER" id="PTHR12630:SF1">
    <property type="entry name" value="GLUCOSIDASE 2 SUBUNIT BETA"/>
    <property type="match status" value="1"/>
</dbReference>
<reference evidence="5 6" key="1">
    <citation type="journal article" date="2013" name="BMC Genomics">
        <title>Reconstruction of the lipid metabolism for the microalga Monoraphidium neglectum from its genome sequence reveals characteristics suitable for biofuel production.</title>
        <authorList>
            <person name="Bogen C."/>
            <person name="Al-Dilaimi A."/>
            <person name="Albersmeier A."/>
            <person name="Wichmann J."/>
            <person name="Grundmann M."/>
            <person name="Rupp O."/>
            <person name="Lauersen K.J."/>
            <person name="Blifernez-Klassen O."/>
            <person name="Kalinowski J."/>
            <person name="Goesmann A."/>
            <person name="Mussgnug J.H."/>
            <person name="Kruse O."/>
        </authorList>
    </citation>
    <scope>NUCLEOTIDE SEQUENCE [LARGE SCALE GENOMIC DNA]</scope>
    <source>
        <strain evidence="5 6">SAG 48.87</strain>
    </source>
</reference>
<dbReference type="RefSeq" id="XP_013896080.1">
    <property type="nucleotide sequence ID" value="XM_014040626.1"/>
</dbReference>
<keyword evidence="6" id="KW-1185">Reference proteome</keyword>
<keyword evidence="3" id="KW-0732">Signal</keyword>
<dbReference type="GeneID" id="25728109"/>
<dbReference type="PANTHER" id="PTHR12630">
    <property type="entry name" value="N-LINKED OLIGOSACCHARIDE PROCESSING"/>
    <property type="match status" value="1"/>
</dbReference>
<feature type="signal peptide" evidence="3">
    <location>
        <begin position="1"/>
        <end position="19"/>
    </location>
</feature>
<protein>
    <submittedName>
        <fullName evidence="5">Glucosidase 2 subunit beta</fullName>
    </submittedName>
</protein>
<organism evidence="5 6">
    <name type="scientific">Monoraphidium neglectum</name>
    <dbReference type="NCBI Taxonomy" id="145388"/>
    <lineage>
        <taxon>Eukaryota</taxon>
        <taxon>Viridiplantae</taxon>
        <taxon>Chlorophyta</taxon>
        <taxon>core chlorophytes</taxon>
        <taxon>Chlorophyceae</taxon>
        <taxon>CS clade</taxon>
        <taxon>Sphaeropleales</taxon>
        <taxon>Selenastraceae</taxon>
        <taxon>Monoraphidium</taxon>
    </lineage>
</organism>
<evidence type="ECO:0000256" key="2">
    <source>
        <dbReference type="SAM" id="MobiDB-lite"/>
    </source>
</evidence>